<comment type="similarity">
    <text evidence="4">Belongs to the ELP5 family.</text>
</comment>
<dbReference type="Gene3D" id="3.40.50.300">
    <property type="entry name" value="P-loop containing nucleotide triphosphate hydrolases"/>
    <property type="match status" value="1"/>
</dbReference>
<name>B6K647_SCHJY</name>
<dbReference type="GO" id="GO:0033588">
    <property type="term" value="C:elongator holoenzyme complex"/>
    <property type="evidence" value="ECO:0000318"/>
    <property type="project" value="GO_Central"/>
</dbReference>
<evidence type="ECO:0000256" key="4">
    <source>
        <dbReference type="ARBA" id="ARBA00009567"/>
    </source>
</evidence>
<keyword evidence="11" id="KW-1185">Reference proteome</keyword>
<evidence type="ECO:0000313" key="9">
    <source>
        <dbReference type="EMBL" id="EEB09001.1"/>
    </source>
</evidence>
<evidence type="ECO:0000256" key="8">
    <source>
        <dbReference type="ARBA" id="ARBA00023242"/>
    </source>
</evidence>
<dbReference type="PANTHER" id="PTHR15641">
    <property type="entry name" value="ELONGATOR COMPLEX PROTEIN 5"/>
    <property type="match status" value="1"/>
</dbReference>
<dbReference type="PANTHER" id="PTHR15641:SF1">
    <property type="entry name" value="ELONGATOR COMPLEX PROTEIN 5"/>
    <property type="match status" value="1"/>
</dbReference>
<organism evidence="9 11">
    <name type="scientific">Schizosaccharomyces japonicus (strain yFS275 / FY16936)</name>
    <name type="common">Fission yeast</name>
    <dbReference type="NCBI Taxonomy" id="402676"/>
    <lineage>
        <taxon>Eukaryota</taxon>
        <taxon>Fungi</taxon>
        <taxon>Dikarya</taxon>
        <taxon>Ascomycota</taxon>
        <taxon>Taphrinomycotina</taxon>
        <taxon>Schizosaccharomycetes</taxon>
        <taxon>Schizosaccharomycetales</taxon>
        <taxon>Schizosaccharomycetaceae</taxon>
        <taxon>Schizosaccharomyces</taxon>
    </lineage>
</organism>
<dbReference type="Proteomes" id="UP000001744">
    <property type="component" value="Unassembled WGS sequence"/>
</dbReference>
<dbReference type="OrthoDB" id="166907at2759"/>
<keyword evidence="7" id="KW-0819">tRNA processing</keyword>
<dbReference type="GO" id="GO:0005634">
    <property type="term" value="C:nucleus"/>
    <property type="evidence" value="ECO:0000318"/>
    <property type="project" value="GO_Central"/>
</dbReference>
<comment type="subcellular location">
    <subcellularLocation>
        <location evidence="2">Cytoplasm</location>
    </subcellularLocation>
    <subcellularLocation>
        <location evidence="1">Nucleus</location>
    </subcellularLocation>
</comment>
<evidence type="ECO:0000256" key="3">
    <source>
        <dbReference type="ARBA" id="ARBA00005043"/>
    </source>
</evidence>
<comment type="pathway">
    <text evidence="3">tRNA modification; 5-methoxycarbonylmethyl-2-thiouridine-tRNA biosynthesis.</text>
</comment>
<keyword evidence="8" id="KW-0539">Nucleus</keyword>
<evidence type="ECO:0000256" key="7">
    <source>
        <dbReference type="ARBA" id="ARBA00022694"/>
    </source>
</evidence>
<evidence type="ECO:0000256" key="5">
    <source>
        <dbReference type="ARBA" id="ARBA00020264"/>
    </source>
</evidence>
<protein>
    <recommendedName>
        <fullName evidence="5">Elongator complex protein 5</fullName>
    </recommendedName>
</protein>
<accession>B6K647</accession>
<dbReference type="GO" id="GO:0005829">
    <property type="term" value="C:cytosol"/>
    <property type="evidence" value="ECO:0000318"/>
    <property type="project" value="GO_Central"/>
</dbReference>
<dbReference type="InterPro" id="IPR019519">
    <property type="entry name" value="Elp5"/>
</dbReference>
<dbReference type="CDD" id="cd19496">
    <property type="entry name" value="Elp5"/>
    <property type="match status" value="1"/>
</dbReference>
<dbReference type="AlphaFoldDB" id="B6K647"/>
<dbReference type="GO" id="GO:0002098">
    <property type="term" value="P:tRNA wobble uridine modification"/>
    <property type="evidence" value="ECO:0007669"/>
    <property type="project" value="InterPro"/>
</dbReference>
<dbReference type="eggNOG" id="ENOG502QQIZ">
    <property type="taxonomic scope" value="Eukaryota"/>
</dbReference>
<sequence length="281" mass="31497">MSTSLYQKIIRDGSPLVIVKDSSQQTARPVLDQMVDTALQRKIRVIYVSYETLQQDAPKNVDNFLYASSWDGFMPLRQIAEKIEEFCHKDAQHLVVIDCINHLLNTSVSSFSVFFGTVLSFGNISILTTFHTDVQLESYPSHLANCETFLGFTATTIMTLKSEEHARVEHEARMRSVPSPLEMDVILKNGQIQPYSGIHVNVQNTTPANVLDELSVPFNLSLSDKQRNDRETVFLPHYAQVATADDNAVPVLQANGGAIIYQADEADDFDEEEDADEDLLL</sequence>
<gene>
    <name evidence="10" type="primary">elp5</name>
    <name evidence="9" type="ORF">SJAG_04175</name>
</gene>
<dbReference type="JaponicusDB" id="SJAG_04175">
    <property type="gene designation" value="elp5"/>
</dbReference>
<dbReference type="GO" id="GO:0006400">
    <property type="term" value="P:tRNA modification"/>
    <property type="evidence" value="ECO:0000318"/>
    <property type="project" value="GO_Central"/>
</dbReference>
<dbReference type="HOGENOM" id="CLU_990979_0_0_1"/>
<evidence type="ECO:0000313" key="10">
    <source>
        <dbReference type="JaponicusDB" id="SJAG_04175"/>
    </source>
</evidence>
<dbReference type="Pfam" id="PF10483">
    <property type="entry name" value="Elong_Iki1"/>
    <property type="match status" value="2"/>
</dbReference>
<dbReference type="VEuPathDB" id="FungiDB:SJAG_04175"/>
<evidence type="ECO:0000313" key="11">
    <source>
        <dbReference type="Proteomes" id="UP000001744"/>
    </source>
</evidence>
<dbReference type="InterPro" id="IPR027417">
    <property type="entry name" value="P-loop_NTPase"/>
</dbReference>
<evidence type="ECO:0000256" key="6">
    <source>
        <dbReference type="ARBA" id="ARBA00022490"/>
    </source>
</evidence>
<dbReference type="UniPathway" id="UPA00988"/>
<dbReference type="STRING" id="402676.B6K647"/>
<dbReference type="RefSeq" id="XP_002175294.1">
    <property type="nucleotide sequence ID" value="XM_002175258.1"/>
</dbReference>
<keyword evidence="6" id="KW-0963">Cytoplasm</keyword>
<dbReference type="EMBL" id="KE651167">
    <property type="protein sequence ID" value="EEB09001.1"/>
    <property type="molecule type" value="Genomic_DNA"/>
</dbReference>
<proteinExistence type="inferred from homology"/>
<evidence type="ECO:0000256" key="2">
    <source>
        <dbReference type="ARBA" id="ARBA00004496"/>
    </source>
</evidence>
<reference evidence="9 11" key="1">
    <citation type="journal article" date="2011" name="Science">
        <title>Comparative functional genomics of the fission yeasts.</title>
        <authorList>
            <person name="Rhind N."/>
            <person name="Chen Z."/>
            <person name="Yassour M."/>
            <person name="Thompson D.A."/>
            <person name="Haas B.J."/>
            <person name="Habib N."/>
            <person name="Wapinski I."/>
            <person name="Roy S."/>
            <person name="Lin M.F."/>
            <person name="Heiman D.I."/>
            <person name="Young S.K."/>
            <person name="Furuya K."/>
            <person name="Guo Y."/>
            <person name="Pidoux A."/>
            <person name="Chen H.M."/>
            <person name="Robbertse B."/>
            <person name="Goldberg J.M."/>
            <person name="Aoki K."/>
            <person name="Bayne E.H."/>
            <person name="Berlin A.M."/>
            <person name="Desjardins C.A."/>
            <person name="Dobbs E."/>
            <person name="Dukaj L."/>
            <person name="Fan L."/>
            <person name="FitzGerald M.G."/>
            <person name="French C."/>
            <person name="Gujja S."/>
            <person name="Hansen K."/>
            <person name="Keifenheim D."/>
            <person name="Levin J.Z."/>
            <person name="Mosher R.A."/>
            <person name="Mueller C.A."/>
            <person name="Pfiffner J."/>
            <person name="Priest M."/>
            <person name="Russ C."/>
            <person name="Smialowska A."/>
            <person name="Swoboda P."/>
            <person name="Sykes S.M."/>
            <person name="Vaughn M."/>
            <person name="Vengrova S."/>
            <person name="Yoder R."/>
            <person name="Zeng Q."/>
            <person name="Allshire R."/>
            <person name="Baulcombe D."/>
            <person name="Birren B.W."/>
            <person name="Brown W."/>
            <person name="Ekwall K."/>
            <person name="Kellis M."/>
            <person name="Leatherwood J."/>
            <person name="Levin H."/>
            <person name="Margalit H."/>
            <person name="Martienssen R."/>
            <person name="Nieduszynski C.A."/>
            <person name="Spatafora J.W."/>
            <person name="Friedman N."/>
            <person name="Dalgaard J.Z."/>
            <person name="Baumann P."/>
            <person name="Niki H."/>
            <person name="Regev A."/>
            <person name="Nusbaum C."/>
        </authorList>
    </citation>
    <scope>NUCLEOTIDE SEQUENCE [LARGE SCALE GENOMIC DNA]</scope>
    <source>
        <strain evidence="11">yFS275 / FY16936</strain>
    </source>
</reference>
<dbReference type="GeneID" id="7050569"/>
<evidence type="ECO:0000256" key="1">
    <source>
        <dbReference type="ARBA" id="ARBA00004123"/>
    </source>
</evidence>